<organism evidence="2 3">
    <name type="scientific">Pseudonocardia autotrophica</name>
    <name type="common">Amycolata autotrophica</name>
    <name type="synonym">Nocardia autotrophica</name>
    <dbReference type="NCBI Taxonomy" id="2074"/>
    <lineage>
        <taxon>Bacteria</taxon>
        <taxon>Bacillati</taxon>
        <taxon>Actinomycetota</taxon>
        <taxon>Actinomycetes</taxon>
        <taxon>Pseudonocardiales</taxon>
        <taxon>Pseudonocardiaceae</taxon>
        <taxon>Pseudonocardia</taxon>
    </lineage>
</organism>
<feature type="region of interest" description="Disordered" evidence="1">
    <location>
        <begin position="92"/>
        <end position="117"/>
    </location>
</feature>
<dbReference type="EMBL" id="MIGB01000041">
    <property type="protein sequence ID" value="OSY36253.1"/>
    <property type="molecule type" value="Genomic_DNA"/>
</dbReference>
<proteinExistence type="predicted"/>
<evidence type="ECO:0000256" key="1">
    <source>
        <dbReference type="SAM" id="MobiDB-lite"/>
    </source>
</evidence>
<dbReference type="STRING" id="2074.BG845_05503"/>
<evidence type="ECO:0000313" key="2">
    <source>
        <dbReference type="EMBL" id="OSY36253.1"/>
    </source>
</evidence>
<dbReference type="AlphaFoldDB" id="A0A1Y2MLU3"/>
<comment type="caution">
    <text evidence="2">The sequence shown here is derived from an EMBL/GenBank/DDBJ whole genome shotgun (WGS) entry which is preliminary data.</text>
</comment>
<evidence type="ECO:0000313" key="3">
    <source>
        <dbReference type="Proteomes" id="UP000194360"/>
    </source>
</evidence>
<sequence>MVSPVDGATLLGTWEVSVVTPIGTLDTTYEFTRTAGALSGTATSSRETVPVTDVELDQDPDGLRAGWNQAVRWPIRLHLHFDVVVTGDRMSGYSRAGRLPRSRVSGTRLRGPEDAET</sequence>
<keyword evidence="3" id="KW-1185">Reference proteome</keyword>
<dbReference type="Proteomes" id="UP000194360">
    <property type="component" value="Unassembled WGS sequence"/>
</dbReference>
<name>A0A1Y2MLU3_PSEAH</name>
<gene>
    <name evidence="2" type="ORF">BG845_05503</name>
</gene>
<reference evidence="2 3" key="1">
    <citation type="submission" date="2016-09" db="EMBL/GenBank/DDBJ databases">
        <title>Pseudonocardia autotrophica DSM535, a candidate organism with high potential of specific P450 cytochromes.</title>
        <authorList>
            <person name="Grumaz C."/>
            <person name="Vainshtein Y."/>
            <person name="Kirstahler P."/>
            <person name="Sohn K."/>
        </authorList>
    </citation>
    <scope>NUCLEOTIDE SEQUENCE [LARGE SCALE GENOMIC DNA]</scope>
    <source>
        <strain evidence="2 3">DSM 535</strain>
    </source>
</reference>
<protein>
    <submittedName>
        <fullName evidence="2">Uncharacterized protein</fullName>
    </submittedName>
</protein>
<accession>A0A1Y2MLU3</accession>